<evidence type="ECO:0000313" key="4">
    <source>
        <dbReference type="Proteomes" id="UP001165679"/>
    </source>
</evidence>
<accession>A0AA41YPE6</accession>
<evidence type="ECO:0000256" key="1">
    <source>
        <dbReference type="SAM" id="MobiDB-lite"/>
    </source>
</evidence>
<organism evidence="3 4">
    <name type="scientific">Limobrevibacterium gyesilva</name>
    <dbReference type="NCBI Taxonomy" id="2991712"/>
    <lineage>
        <taxon>Bacteria</taxon>
        <taxon>Pseudomonadati</taxon>
        <taxon>Pseudomonadota</taxon>
        <taxon>Alphaproteobacteria</taxon>
        <taxon>Acetobacterales</taxon>
        <taxon>Acetobacteraceae</taxon>
        <taxon>Limobrevibacterium</taxon>
    </lineage>
</organism>
<feature type="chain" id="PRO_5041380380" description="DUF2946 domain-containing protein" evidence="2">
    <location>
        <begin position="26"/>
        <end position="121"/>
    </location>
</feature>
<dbReference type="EMBL" id="JAPDNT010000012">
    <property type="protein sequence ID" value="MCW3475813.1"/>
    <property type="molecule type" value="Genomic_DNA"/>
</dbReference>
<reference evidence="3" key="1">
    <citation type="submission" date="2022-09" db="EMBL/GenBank/DDBJ databases">
        <title>Rhodovastum sp. nov. RN2-1 isolated from soil in Seongnam, South Korea.</title>
        <authorList>
            <person name="Le N.T."/>
        </authorList>
    </citation>
    <scope>NUCLEOTIDE SEQUENCE</scope>
    <source>
        <strain evidence="3">RN2-1</strain>
    </source>
</reference>
<sequence length="121" mass="12612">MRRFRPVLARVLAALLLLQWGGGPAHCLAMAAVQAYPHTELCLAPGSSLGDPGPRDRTHQASDHTCPACHALGHAVVPPQTTTVPQRIAWSVTLPPAPQPALGPAAPRAPPLQPRAPPALS</sequence>
<dbReference type="InterPro" id="IPR021333">
    <property type="entry name" value="DUF2946"/>
</dbReference>
<name>A0AA41YPE6_9PROT</name>
<protein>
    <recommendedName>
        <fullName evidence="5">DUF2946 domain-containing protein</fullName>
    </recommendedName>
</protein>
<feature type="signal peptide" evidence="2">
    <location>
        <begin position="1"/>
        <end position="25"/>
    </location>
</feature>
<dbReference type="RefSeq" id="WP_264714542.1">
    <property type="nucleotide sequence ID" value="NZ_JAPDNT010000012.1"/>
</dbReference>
<comment type="caution">
    <text evidence="3">The sequence shown here is derived from an EMBL/GenBank/DDBJ whole genome shotgun (WGS) entry which is preliminary data.</text>
</comment>
<evidence type="ECO:0008006" key="5">
    <source>
        <dbReference type="Google" id="ProtNLM"/>
    </source>
</evidence>
<evidence type="ECO:0000256" key="2">
    <source>
        <dbReference type="SAM" id="SignalP"/>
    </source>
</evidence>
<proteinExistence type="predicted"/>
<feature type="region of interest" description="Disordered" evidence="1">
    <location>
        <begin position="95"/>
        <end position="121"/>
    </location>
</feature>
<evidence type="ECO:0000313" key="3">
    <source>
        <dbReference type="EMBL" id="MCW3475813.1"/>
    </source>
</evidence>
<keyword evidence="4" id="KW-1185">Reference proteome</keyword>
<reference evidence="3" key="2">
    <citation type="submission" date="2022-10" db="EMBL/GenBank/DDBJ databases">
        <authorList>
            <person name="Trinh H.N."/>
        </authorList>
    </citation>
    <scope>NUCLEOTIDE SEQUENCE</scope>
    <source>
        <strain evidence="3">RN2-1</strain>
    </source>
</reference>
<gene>
    <name evidence="3" type="ORF">OL599_14635</name>
</gene>
<dbReference type="Pfam" id="PF11162">
    <property type="entry name" value="DUF2946"/>
    <property type="match status" value="1"/>
</dbReference>
<dbReference type="Proteomes" id="UP001165679">
    <property type="component" value="Unassembled WGS sequence"/>
</dbReference>
<keyword evidence="2" id="KW-0732">Signal</keyword>
<dbReference type="AlphaFoldDB" id="A0AA41YPE6"/>